<evidence type="ECO:0000256" key="15">
    <source>
        <dbReference type="ARBA" id="ARBA00056834"/>
    </source>
</evidence>
<dbReference type="GO" id="GO:0005743">
    <property type="term" value="C:mitochondrial inner membrane"/>
    <property type="evidence" value="ECO:0007669"/>
    <property type="project" value="UniProtKB-SubCell"/>
</dbReference>
<comment type="function">
    <text evidence="15">Subunit delta, of the mitochondrial membrane ATP synthase complex (F(1)F(0) ATP synthase or Complex V) that produces ATP from ADP in the presence of a proton gradient across the membrane which is generated by electron transport complexes of the respiratory chain. ATP synthase complex consist of a soluble F(1) head domain - the catalytic core - and a membrane F(1) domain - the membrane proton channel. These two domains are linked by a central stalk rotating inside the F(1) region and a stationary peripheral stalk. During catalysis, ATP synthesis in the catalytic domain of F(1) is coupled via a rotary mechanism of the central stalk subunits to proton translocation. In vivo, can only synthesize ATP although its ATP hydrolase activity can be activated artificially in vitro. With the central stalk subunit gamma, is essential for the biogenesis of F(1) catalytic part of the ATP synthase complex namely in the formation of F1 assembly intermediate.</text>
</comment>
<evidence type="ECO:0000313" key="21">
    <source>
        <dbReference type="EMBL" id="EHH59020.1"/>
    </source>
</evidence>
<feature type="domain" description="ATP synthase F1 complex delta/epsilon subunit N-terminal" evidence="19">
    <location>
        <begin position="2"/>
        <end position="74"/>
    </location>
</feature>
<evidence type="ECO:0000256" key="8">
    <source>
        <dbReference type="ARBA" id="ARBA00023065"/>
    </source>
</evidence>
<sequence>SQVFFNGANVRQVDVPTLTGAFGILAAHVPTLQVLRPGLVVVHAEDGTTSKYFVSSGSIAVNADSSVQLLAEEAVTASLNPLQAAKANLEKAQAELLGAADEATRAEIQIRIEANEALVKALE</sequence>
<comment type="subunit">
    <text evidence="16">Component of the ATP synthase complex composed at least of ATP5F1A/subunit alpha, ATP5F1B/subunit beta, ATP5MC1/subunit c (homooctomer), MT-ATP6/subunit a, MT-ATP8/subunit 8, ATP5ME/subunit e, ATP5MF/subunit f, ATP5MG/subunit g, ATP5MK/subunit k, ATP5MJ/subunit j, ATP5F1C/subunit gamma, ATP5F1D/subunit delta, ATP5F1E/subunit epsilon, ATP5PF/subunit F6, ATP5PB/subunit b, ATP5PD/subunit d, ATP5PO/subunit OSCP. ATP synthase complex consists of a soluble F(1) head domain (subunits alpha(3) and beta(3)) - the catalytic core - and a membrane F(0) domain - the membrane proton channel (subunits c, a, 8, e, f, g, k and j). These two domains are linked by a central stalk (subunits gamma, delta, and epsilon) rotating inside the F1 region and a stationary peripheral stalk (subunits F6, b, d, and OSCP). Component of a complex composed at least by ATPIF1, ATP5F1A, ATP5F1B, ATP5F1C AND ATP5F1E.</text>
</comment>
<evidence type="ECO:0000259" key="19">
    <source>
        <dbReference type="Pfam" id="PF02823"/>
    </source>
</evidence>
<dbReference type="InterPro" id="IPR048937">
    <property type="entry name" value="ATPD_C_metazoa"/>
</dbReference>
<dbReference type="InterPro" id="IPR036794">
    <property type="entry name" value="ATP_F1_dsu/esu_C_sf"/>
</dbReference>
<keyword evidence="6" id="KW-0809">Transit peptide</keyword>
<evidence type="ECO:0000256" key="14">
    <source>
        <dbReference type="ARBA" id="ARBA00032372"/>
    </source>
</evidence>
<comment type="subcellular location">
    <subcellularLocation>
        <location evidence="1">Mitochondrion inner membrane</location>
    </subcellularLocation>
</comment>
<protein>
    <recommendedName>
        <fullName evidence="17">ATP synthase F(1) complex subunit delta, mitochondrial</fullName>
    </recommendedName>
    <alternativeName>
        <fullName evidence="14">ATP synthase F1 subunit delta</fullName>
    </alternativeName>
    <alternativeName>
        <fullName evidence="13">F-ATPase delta subunit</fullName>
    </alternativeName>
</protein>
<dbReference type="Gene3D" id="1.20.5.440">
    <property type="entry name" value="ATP synthase delta/epsilon subunit, C-terminal domain"/>
    <property type="match status" value="1"/>
</dbReference>
<evidence type="ECO:0000256" key="12">
    <source>
        <dbReference type="ARBA" id="ARBA00023310"/>
    </source>
</evidence>
<gene>
    <name evidence="21" type="ORF">EGM_09012</name>
</gene>
<evidence type="ECO:0000256" key="1">
    <source>
        <dbReference type="ARBA" id="ARBA00004273"/>
    </source>
</evidence>
<dbReference type="AlphaFoldDB" id="G7PYA4"/>
<comment type="similarity">
    <text evidence="2">Belongs to the ATPase epsilon chain family.</text>
</comment>
<evidence type="ECO:0000256" key="16">
    <source>
        <dbReference type="ARBA" id="ARBA00062932"/>
    </source>
</evidence>
<evidence type="ECO:0000256" key="10">
    <source>
        <dbReference type="ARBA" id="ARBA00023136"/>
    </source>
</evidence>
<organism>
    <name type="scientific">Macaca fascicularis</name>
    <name type="common">Crab-eating macaque</name>
    <name type="synonym">Cynomolgus monkey</name>
    <dbReference type="NCBI Taxonomy" id="9541"/>
    <lineage>
        <taxon>Eukaryota</taxon>
        <taxon>Metazoa</taxon>
        <taxon>Chordata</taxon>
        <taxon>Craniata</taxon>
        <taxon>Vertebrata</taxon>
        <taxon>Euteleostomi</taxon>
        <taxon>Mammalia</taxon>
        <taxon>Eutheria</taxon>
        <taxon>Euarchontoglires</taxon>
        <taxon>Primates</taxon>
        <taxon>Haplorrhini</taxon>
        <taxon>Catarrhini</taxon>
        <taxon>Cercopithecidae</taxon>
        <taxon>Cercopithecinae</taxon>
        <taxon>Macaca</taxon>
    </lineage>
</organism>
<reference evidence="21" key="1">
    <citation type="journal article" date="2011" name="Nat. Biotechnol.">
        <title>Genome sequencing and comparison of two nonhuman primate animal models, the cynomolgus and Chinese rhesus macaques.</title>
        <authorList>
            <person name="Yan G."/>
            <person name="Zhang G."/>
            <person name="Fang X."/>
            <person name="Zhang Y."/>
            <person name="Li C."/>
            <person name="Ling F."/>
            <person name="Cooper D.N."/>
            <person name="Li Q."/>
            <person name="Li Y."/>
            <person name="van Gool A.J."/>
            <person name="Du H."/>
            <person name="Chen J."/>
            <person name="Chen R."/>
            <person name="Zhang P."/>
            <person name="Huang Z."/>
            <person name="Thompson J.R."/>
            <person name="Meng Y."/>
            <person name="Bai Y."/>
            <person name="Wang J."/>
            <person name="Zhuo M."/>
            <person name="Wang T."/>
            <person name="Huang Y."/>
            <person name="Wei L."/>
            <person name="Li J."/>
            <person name="Wang Z."/>
            <person name="Hu H."/>
            <person name="Yang P."/>
            <person name="Le L."/>
            <person name="Stenson P.D."/>
            <person name="Li B."/>
            <person name="Liu X."/>
            <person name="Ball E.V."/>
            <person name="An N."/>
            <person name="Huang Q."/>
            <person name="Zhang Y."/>
            <person name="Fan W."/>
            <person name="Zhang X."/>
            <person name="Li Y."/>
            <person name="Wang W."/>
            <person name="Katze M.G."/>
            <person name="Su B."/>
            <person name="Nielsen R."/>
            <person name="Yang H."/>
            <person name="Wang J."/>
            <person name="Wang X."/>
            <person name="Wang J."/>
        </authorList>
    </citation>
    <scope>NUCLEOTIDE SEQUENCE [LARGE SCALE GENOMIC DNA]</scope>
    <source>
        <strain evidence="21">CE-4</strain>
    </source>
</reference>
<keyword evidence="5" id="KW-0999">Mitochondrion inner membrane</keyword>
<feature type="non-terminal residue" evidence="21">
    <location>
        <position position="123"/>
    </location>
</feature>
<keyword evidence="8" id="KW-0406">Ion transport</keyword>
<evidence type="ECO:0000256" key="3">
    <source>
        <dbReference type="ARBA" id="ARBA00022448"/>
    </source>
</evidence>
<name>G7PYA4_MACFA</name>
<keyword evidence="9" id="KW-0496">Mitochondrion</keyword>
<keyword evidence="11" id="KW-0139">CF(1)</keyword>
<feature type="domain" description="F1F0-ATP synthase delta subunit C-terminal" evidence="20">
    <location>
        <begin position="82"/>
        <end position="121"/>
    </location>
</feature>
<dbReference type="FunFam" id="2.60.15.10:FF:000004">
    <property type="entry name" value="ATP synthase subunit delta, mitochondrial"/>
    <property type="match status" value="1"/>
</dbReference>
<dbReference type="SUPFAM" id="SSF51344">
    <property type="entry name" value="Epsilon subunit of F1F0-ATP synthase N-terminal domain"/>
    <property type="match status" value="1"/>
</dbReference>
<feature type="non-terminal residue" evidence="21">
    <location>
        <position position="1"/>
    </location>
</feature>
<keyword evidence="4" id="KW-0375">Hydrogen ion transport</keyword>
<feature type="coiled-coil region" evidence="18">
    <location>
        <begin position="82"/>
        <end position="109"/>
    </location>
</feature>
<dbReference type="PANTHER" id="PTHR13822">
    <property type="entry name" value="ATP SYNTHASE DELTA/EPSILON CHAIN"/>
    <property type="match status" value="1"/>
</dbReference>
<evidence type="ECO:0000256" key="17">
    <source>
        <dbReference type="ARBA" id="ARBA00070799"/>
    </source>
</evidence>
<dbReference type="EMBL" id="CM001294">
    <property type="protein sequence ID" value="EHH59020.1"/>
    <property type="molecule type" value="Genomic_DNA"/>
</dbReference>
<proteinExistence type="inferred from homology"/>
<keyword evidence="7" id="KW-0007">Acetylation</keyword>
<evidence type="ECO:0000259" key="20">
    <source>
        <dbReference type="Pfam" id="PF21335"/>
    </source>
</evidence>
<keyword evidence="3" id="KW-0813">Transport</keyword>
<dbReference type="InterPro" id="IPR001469">
    <property type="entry name" value="ATP_synth_F1_dsu/esu"/>
</dbReference>
<evidence type="ECO:0000256" key="18">
    <source>
        <dbReference type="SAM" id="Coils"/>
    </source>
</evidence>
<evidence type="ECO:0000256" key="7">
    <source>
        <dbReference type="ARBA" id="ARBA00022990"/>
    </source>
</evidence>
<dbReference type="GO" id="GO:0046933">
    <property type="term" value="F:proton-transporting ATP synthase activity, rotational mechanism"/>
    <property type="evidence" value="ECO:0007669"/>
    <property type="project" value="InterPro"/>
</dbReference>
<evidence type="ECO:0000256" key="11">
    <source>
        <dbReference type="ARBA" id="ARBA00023196"/>
    </source>
</evidence>
<evidence type="ECO:0000256" key="9">
    <source>
        <dbReference type="ARBA" id="ARBA00023128"/>
    </source>
</evidence>
<keyword evidence="12" id="KW-0066">ATP synthesis</keyword>
<dbReference type="SUPFAM" id="SSF46604">
    <property type="entry name" value="Epsilon subunit of F1F0-ATP synthase C-terminal domain"/>
    <property type="match status" value="1"/>
</dbReference>
<accession>G7PYA4</accession>
<keyword evidence="10" id="KW-0472">Membrane</keyword>
<evidence type="ECO:0000256" key="6">
    <source>
        <dbReference type="ARBA" id="ARBA00022946"/>
    </source>
</evidence>
<dbReference type="InterPro" id="IPR020546">
    <property type="entry name" value="ATP_synth_F1_dsu/esu_N"/>
</dbReference>
<evidence type="ECO:0000256" key="5">
    <source>
        <dbReference type="ARBA" id="ARBA00022792"/>
    </source>
</evidence>
<dbReference type="GO" id="GO:0045259">
    <property type="term" value="C:proton-transporting ATP synthase complex"/>
    <property type="evidence" value="ECO:0007669"/>
    <property type="project" value="UniProtKB-KW"/>
</dbReference>
<dbReference type="Pfam" id="PF21335">
    <property type="entry name" value="ATPD_C_metazoa"/>
    <property type="match status" value="1"/>
</dbReference>
<dbReference type="InterPro" id="IPR036771">
    <property type="entry name" value="ATPsynth_dsu/esu_N"/>
</dbReference>
<evidence type="ECO:0000256" key="4">
    <source>
        <dbReference type="ARBA" id="ARBA00022781"/>
    </source>
</evidence>
<dbReference type="Pfam" id="PF02823">
    <property type="entry name" value="ATP-synt_DE_N"/>
    <property type="match status" value="1"/>
</dbReference>
<dbReference type="Gene3D" id="2.60.15.10">
    <property type="entry name" value="F0F1 ATP synthase delta/epsilon subunit, N-terminal"/>
    <property type="match status" value="1"/>
</dbReference>
<evidence type="ECO:0000256" key="13">
    <source>
        <dbReference type="ARBA" id="ARBA00031669"/>
    </source>
</evidence>
<dbReference type="PANTHER" id="PTHR13822:SF7">
    <property type="entry name" value="ATP SYNTHASE SUBUNIT DELTA, MITOCHONDRIAL"/>
    <property type="match status" value="1"/>
</dbReference>
<dbReference type="Proteomes" id="UP000009130">
    <property type="component" value="Chromosome 19"/>
</dbReference>
<evidence type="ECO:0000256" key="2">
    <source>
        <dbReference type="ARBA" id="ARBA00005712"/>
    </source>
</evidence>
<dbReference type="CDD" id="cd12152">
    <property type="entry name" value="F1-ATPase_delta"/>
    <property type="match status" value="1"/>
</dbReference>
<keyword evidence="18" id="KW-0175">Coiled coil</keyword>
<dbReference type="FunFam" id="1.20.5.440:FF:000002">
    <property type="entry name" value="ATP synthase subunit delta, mitochondrial"/>
    <property type="match status" value="1"/>
</dbReference>